<evidence type="ECO:0000313" key="2">
    <source>
        <dbReference type="Proteomes" id="UP000319040"/>
    </source>
</evidence>
<organism evidence="1 2">
    <name type="scientific">Saccharicrinis carchari</name>
    <dbReference type="NCBI Taxonomy" id="1168039"/>
    <lineage>
        <taxon>Bacteria</taxon>
        <taxon>Pseudomonadati</taxon>
        <taxon>Bacteroidota</taxon>
        <taxon>Bacteroidia</taxon>
        <taxon>Marinilabiliales</taxon>
        <taxon>Marinilabiliaceae</taxon>
        <taxon>Saccharicrinis</taxon>
    </lineage>
</organism>
<dbReference type="Proteomes" id="UP000319040">
    <property type="component" value="Unassembled WGS sequence"/>
</dbReference>
<gene>
    <name evidence="1" type="ORF">SAMN06265379_101488</name>
</gene>
<sequence>MSIAKSVNCTVSGDCDMVHSLFSVVKKYLSHLFLNNLNTIVSPNGLMVYICTLKTEN</sequence>
<name>A0A521AWS1_SACCC</name>
<protein>
    <submittedName>
        <fullName evidence="1">Uncharacterized protein</fullName>
    </submittedName>
</protein>
<dbReference type="AlphaFoldDB" id="A0A521AWS1"/>
<accession>A0A521AWS1</accession>
<proteinExistence type="predicted"/>
<keyword evidence="2" id="KW-1185">Reference proteome</keyword>
<dbReference type="EMBL" id="FXTB01000001">
    <property type="protein sequence ID" value="SMO39288.1"/>
    <property type="molecule type" value="Genomic_DNA"/>
</dbReference>
<reference evidence="1 2" key="1">
    <citation type="submission" date="2017-05" db="EMBL/GenBank/DDBJ databases">
        <authorList>
            <person name="Varghese N."/>
            <person name="Submissions S."/>
        </authorList>
    </citation>
    <scope>NUCLEOTIDE SEQUENCE [LARGE SCALE GENOMIC DNA]</scope>
    <source>
        <strain evidence="1 2">DSM 27040</strain>
    </source>
</reference>
<evidence type="ECO:0000313" key="1">
    <source>
        <dbReference type="EMBL" id="SMO39288.1"/>
    </source>
</evidence>